<dbReference type="AlphaFoldDB" id="A0A494WSR7"/>
<name>A0A494WSR7_9FIRM</name>
<evidence type="ECO:0000313" key="3">
    <source>
        <dbReference type="Proteomes" id="UP000271256"/>
    </source>
</evidence>
<gene>
    <name evidence="2" type="ORF">D7024_05025</name>
</gene>
<protein>
    <submittedName>
        <fullName evidence="2">Uncharacterized protein</fullName>
    </submittedName>
</protein>
<reference evidence="2 3" key="1">
    <citation type="submission" date="2018-10" db="EMBL/GenBank/DDBJ databases">
        <authorList>
            <person name="Grouzdev D.S."/>
            <person name="Krutkina M.S."/>
            <person name="Tourova T.P."/>
            <person name="Nazina T.N."/>
        </authorList>
    </citation>
    <scope>NUCLEOTIDE SEQUENCE [LARGE SCALE GENOMIC DNA]</scope>
    <source>
        <strain evidence="2 3">435</strain>
    </source>
</reference>
<organism evidence="2 3">
    <name type="scientific">Desulfofundulus salinus</name>
    <dbReference type="NCBI Taxonomy" id="2419843"/>
    <lineage>
        <taxon>Bacteria</taxon>
        <taxon>Bacillati</taxon>
        <taxon>Bacillota</taxon>
        <taxon>Clostridia</taxon>
        <taxon>Eubacteriales</taxon>
        <taxon>Peptococcaceae</taxon>
        <taxon>Desulfofundulus</taxon>
    </lineage>
</organism>
<evidence type="ECO:0000256" key="1">
    <source>
        <dbReference type="SAM" id="Phobius"/>
    </source>
</evidence>
<keyword evidence="3" id="KW-1185">Reference proteome</keyword>
<dbReference type="RefSeq" id="WP_121450802.1">
    <property type="nucleotide sequence ID" value="NZ_RBWE01000001.1"/>
</dbReference>
<proteinExistence type="predicted"/>
<sequence length="65" mass="7586">MQDDHEYNPVTPLLPMFLGLFIGLAVTVVSYVVWLVWCIWRAKKLNRQPTGFPEAIKARMRKWGP</sequence>
<keyword evidence="1" id="KW-0472">Membrane</keyword>
<keyword evidence="1" id="KW-1133">Transmembrane helix</keyword>
<feature type="transmembrane region" description="Helical" evidence="1">
    <location>
        <begin position="16"/>
        <end position="40"/>
    </location>
</feature>
<accession>A0A494WSR7</accession>
<comment type="caution">
    <text evidence="2">The sequence shown here is derived from an EMBL/GenBank/DDBJ whole genome shotgun (WGS) entry which is preliminary data.</text>
</comment>
<dbReference type="EMBL" id="RBWE01000001">
    <property type="protein sequence ID" value="RKO66366.1"/>
    <property type="molecule type" value="Genomic_DNA"/>
</dbReference>
<dbReference type="Proteomes" id="UP000271256">
    <property type="component" value="Unassembled WGS sequence"/>
</dbReference>
<evidence type="ECO:0000313" key="2">
    <source>
        <dbReference type="EMBL" id="RKO66366.1"/>
    </source>
</evidence>
<keyword evidence="1" id="KW-0812">Transmembrane</keyword>